<comment type="similarity">
    <text evidence="1 4">Belongs to the glycosyl hydrolase 1 family.</text>
</comment>
<sequence>MLEDEYEGWLSTQIIKDFEHYAYTCFKAFGDRVKHWITFNEPHNFALHGYDLGIQAPGRCSLLGHLLCKKGKSSTEPYIVAHNILLSHAAAYRSYQLHFKEEQGGQIGIALDVIWYEPITELDEDRDAASRAMDFSLGWFLDPLFFGKYPLWMKKLVGERLPEISSATSKFLVGSLDFIGINHYTSLYTRNDRTRIQKLVMQDAVSDAAVITTAYRRGAAIGEKAASSWLHIVPWGIRKLVKHVKDKYGDTPVIITENGMDDPSKPFMTLQKALKDEKRIRYHRDYLSNLSAAIWEDDCNVRGYFVWSLLDNWEWNMGYTVRFGLYYVDFKNNLTRIPKDSVQWFKNMLRIDTERGSEI</sequence>
<name>A0A8T0KAY3_PHAAN</name>
<dbReference type="InterPro" id="IPR017853">
    <property type="entry name" value="GH"/>
</dbReference>
<dbReference type="Proteomes" id="UP000743370">
    <property type="component" value="Unassembled WGS sequence"/>
</dbReference>
<dbReference type="PRINTS" id="PR00131">
    <property type="entry name" value="GLHYDRLASE1"/>
</dbReference>
<keyword evidence="3" id="KW-0326">Glycosidase</keyword>
<dbReference type="Gene3D" id="3.20.20.80">
    <property type="entry name" value="Glycosidases"/>
    <property type="match status" value="1"/>
</dbReference>
<dbReference type="GO" id="GO:0008422">
    <property type="term" value="F:beta-glucosidase activity"/>
    <property type="evidence" value="ECO:0007669"/>
    <property type="project" value="TreeGrafter"/>
</dbReference>
<dbReference type="PANTHER" id="PTHR10353">
    <property type="entry name" value="GLYCOSYL HYDROLASE"/>
    <property type="match status" value="1"/>
</dbReference>
<evidence type="ECO:0000256" key="3">
    <source>
        <dbReference type="ARBA" id="ARBA00023295"/>
    </source>
</evidence>
<dbReference type="EMBL" id="JABFOF010000005">
    <property type="protein sequence ID" value="KAG2396977.1"/>
    <property type="molecule type" value="Genomic_DNA"/>
</dbReference>
<keyword evidence="2" id="KW-0378">Hydrolase</keyword>
<dbReference type="AlphaFoldDB" id="A0A8T0KAY3"/>
<evidence type="ECO:0000256" key="1">
    <source>
        <dbReference type="ARBA" id="ARBA00010838"/>
    </source>
</evidence>
<dbReference type="GO" id="GO:0005975">
    <property type="term" value="P:carbohydrate metabolic process"/>
    <property type="evidence" value="ECO:0007669"/>
    <property type="project" value="InterPro"/>
</dbReference>
<dbReference type="SUPFAM" id="SSF51445">
    <property type="entry name" value="(Trans)glycosidases"/>
    <property type="match status" value="1"/>
</dbReference>
<accession>A0A8T0KAY3</accession>
<proteinExistence type="inferred from homology"/>
<evidence type="ECO:0000313" key="5">
    <source>
        <dbReference type="EMBL" id="KAG2396977.1"/>
    </source>
</evidence>
<protein>
    <submittedName>
        <fullName evidence="5">Putative beta-glucosidase</fullName>
    </submittedName>
</protein>
<dbReference type="InterPro" id="IPR001360">
    <property type="entry name" value="Glyco_hydro_1"/>
</dbReference>
<dbReference type="PANTHER" id="PTHR10353:SF36">
    <property type="entry name" value="LP05116P"/>
    <property type="match status" value="1"/>
</dbReference>
<evidence type="ECO:0000313" key="6">
    <source>
        <dbReference type="Proteomes" id="UP000743370"/>
    </source>
</evidence>
<evidence type="ECO:0000256" key="4">
    <source>
        <dbReference type="RuleBase" id="RU003690"/>
    </source>
</evidence>
<dbReference type="FunFam" id="3.20.20.80:FF:000041">
    <property type="entry name" value="Beta-glucosidase 7"/>
    <property type="match status" value="1"/>
</dbReference>
<evidence type="ECO:0000256" key="2">
    <source>
        <dbReference type="ARBA" id="ARBA00022801"/>
    </source>
</evidence>
<dbReference type="Pfam" id="PF00232">
    <property type="entry name" value="Glyco_hydro_1"/>
    <property type="match status" value="1"/>
</dbReference>
<organism evidence="5 6">
    <name type="scientific">Phaseolus angularis</name>
    <name type="common">Azuki bean</name>
    <name type="synonym">Vigna angularis</name>
    <dbReference type="NCBI Taxonomy" id="3914"/>
    <lineage>
        <taxon>Eukaryota</taxon>
        <taxon>Viridiplantae</taxon>
        <taxon>Streptophyta</taxon>
        <taxon>Embryophyta</taxon>
        <taxon>Tracheophyta</taxon>
        <taxon>Spermatophyta</taxon>
        <taxon>Magnoliopsida</taxon>
        <taxon>eudicotyledons</taxon>
        <taxon>Gunneridae</taxon>
        <taxon>Pentapetalae</taxon>
        <taxon>rosids</taxon>
        <taxon>fabids</taxon>
        <taxon>Fabales</taxon>
        <taxon>Fabaceae</taxon>
        <taxon>Papilionoideae</taxon>
        <taxon>50 kb inversion clade</taxon>
        <taxon>NPAAA clade</taxon>
        <taxon>indigoferoid/millettioid clade</taxon>
        <taxon>Phaseoleae</taxon>
        <taxon>Vigna</taxon>
    </lineage>
</organism>
<gene>
    <name evidence="5" type="ORF">HKW66_Vig0246570</name>
</gene>
<comment type="caution">
    <text evidence="5">The sequence shown here is derived from an EMBL/GenBank/DDBJ whole genome shotgun (WGS) entry which is preliminary data.</text>
</comment>
<reference evidence="5 6" key="1">
    <citation type="submission" date="2020-05" db="EMBL/GenBank/DDBJ databases">
        <title>Vigna angularis (adzuki bean) Var. LongXiaoDou No. 4 denovo assembly.</title>
        <authorList>
            <person name="Xiang H."/>
        </authorList>
    </citation>
    <scope>NUCLEOTIDE SEQUENCE [LARGE SCALE GENOMIC DNA]</scope>
    <source>
        <tissue evidence="5">Leaf</tissue>
    </source>
</reference>